<dbReference type="Gene3D" id="3.40.50.1240">
    <property type="entry name" value="Phosphoglycerate mutase-like"/>
    <property type="match status" value="1"/>
</dbReference>
<name>A0A0S4IN14_BODSA</name>
<dbReference type="EMBL" id="CYKH01000147">
    <property type="protein sequence ID" value="CUE73322.1"/>
    <property type="molecule type" value="Genomic_DNA"/>
</dbReference>
<protein>
    <recommendedName>
        <fullName evidence="3">Dynein heavy chain coiled coil stalk domain-containing protein</fullName>
    </recommendedName>
</protein>
<dbReference type="Proteomes" id="UP000051952">
    <property type="component" value="Unassembled WGS sequence"/>
</dbReference>
<evidence type="ECO:0000259" key="3">
    <source>
        <dbReference type="Pfam" id="PF12777"/>
    </source>
</evidence>
<feature type="coiled-coil region" evidence="1">
    <location>
        <begin position="1314"/>
        <end position="1387"/>
    </location>
</feature>
<dbReference type="Pfam" id="PF12777">
    <property type="entry name" value="MT"/>
    <property type="match status" value="1"/>
</dbReference>
<feature type="coiled-coil region" evidence="1">
    <location>
        <begin position="1090"/>
        <end position="1180"/>
    </location>
</feature>
<feature type="compositionally biased region" description="Basic and acidic residues" evidence="2">
    <location>
        <begin position="1202"/>
        <end position="1218"/>
    </location>
</feature>
<dbReference type="InterPro" id="IPR013078">
    <property type="entry name" value="His_Pase_superF_clade-1"/>
</dbReference>
<feature type="compositionally biased region" description="Polar residues" evidence="2">
    <location>
        <begin position="355"/>
        <end position="369"/>
    </location>
</feature>
<dbReference type="PANTHER" id="PTHR16469:SF27">
    <property type="entry name" value="UBIQUITIN-ASSOCIATED AND SH3 DOMAIN-CONTAINING BA-RELATED"/>
    <property type="match status" value="1"/>
</dbReference>
<dbReference type="SMART" id="SM00855">
    <property type="entry name" value="PGAM"/>
    <property type="match status" value="1"/>
</dbReference>
<feature type="domain" description="Dynein heavy chain coiled coil stalk" evidence="3">
    <location>
        <begin position="134"/>
        <end position="320"/>
    </location>
</feature>
<organism evidence="4 5">
    <name type="scientific">Bodo saltans</name>
    <name type="common">Flagellated protozoan</name>
    <dbReference type="NCBI Taxonomy" id="75058"/>
    <lineage>
        <taxon>Eukaryota</taxon>
        <taxon>Discoba</taxon>
        <taxon>Euglenozoa</taxon>
        <taxon>Kinetoplastea</taxon>
        <taxon>Metakinetoplastina</taxon>
        <taxon>Eubodonida</taxon>
        <taxon>Bodonidae</taxon>
        <taxon>Bodo</taxon>
    </lineage>
</organism>
<dbReference type="VEuPathDB" id="TriTrypDB:BSAL_55045"/>
<dbReference type="PANTHER" id="PTHR16469">
    <property type="entry name" value="UBIQUITIN-ASSOCIATED AND SH3 DOMAIN-CONTAINING BA-RELATED"/>
    <property type="match status" value="1"/>
</dbReference>
<keyword evidence="5" id="KW-1185">Reference proteome</keyword>
<dbReference type="Pfam" id="PF00300">
    <property type="entry name" value="His_Phos_1"/>
    <property type="match status" value="1"/>
</dbReference>
<feature type="region of interest" description="Disordered" evidence="2">
    <location>
        <begin position="355"/>
        <end position="388"/>
    </location>
</feature>
<dbReference type="Gene3D" id="1.20.920.20">
    <property type="match status" value="1"/>
</dbReference>
<dbReference type="SUPFAM" id="SSF53254">
    <property type="entry name" value="Phosphoglycerate mutase-like"/>
    <property type="match status" value="1"/>
</dbReference>
<evidence type="ECO:0000313" key="5">
    <source>
        <dbReference type="Proteomes" id="UP000051952"/>
    </source>
</evidence>
<dbReference type="InterPro" id="IPR029033">
    <property type="entry name" value="His_PPase_superfam"/>
</dbReference>
<feature type="coiled-coil region" evidence="1">
    <location>
        <begin position="1432"/>
        <end position="1512"/>
    </location>
</feature>
<dbReference type="InterPro" id="IPR024743">
    <property type="entry name" value="Dynein_HC_stalk"/>
</dbReference>
<dbReference type="OrthoDB" id="414418at2759"/>
<gene>
    <name evidence="4" type="ORF">BSAL_55045</name>
</gene>
<dbReference type="InterPro" id="IPR051710">
    <property type="entry name" value="Phosphatase_SH3-domain"/>
</dbReference>
<feature type="coiled-coil region" evidence="1">
    <location>
        <begin position="935"/>
        <end position="996"/>
    </location>
</feature>
<evidence type="ECO:0000256" key="1">
    <source>
        <dbReference type="SAM" id="Coils"/>
    </source>
</evidence>
<dbReference type="CDD" id="cd07067">
    <property type="entry name" value="HP_PGM_like"/>
    <property type="match status" value="1"/>
</dbReference>
<feature type="region of interest" description="Disordered" evidence="2">
    <location>
        <begin position="1199"/>
        <end position="1258"/>
    </location>
</feature>
<keyword evidence="1" id="KW-0175">Coiled coil</keyword>
<proteinExistence type="predicted"/>
<sequence length="1592" mass="175458">MNHAMEVNADTMPALESVNDYVNLWNQYADQMNTVSVNVGDVVAYECMNSMGRWTVRAGEVIFVDGRLLTVADAAEKRCTITKTESVRDEEEFPRAPSPIVKLDEGVPTVEELIANLNAEKDKEKGLETYTLALRAELLRKRQSAEENALLARSQLELACANVAALDEASLRELRSYRSPPKTVKQILEATVCLLSGHLARREWEEILGLVRHMSFIQQILSYDSSKMNEIVQDTLNERYFAALPGSQPQLTDANVAKGSKAAAPLYHWVKAQLGLHDAVKDLDSCTSGSAEQNRRLITAAAKLKDCKDVIHRLEVTIQRQRSASQGRHSHEDSVARGTSLGSTSSCAKLACTSGPATNNRQHLASTSSPSPPSDERHAPQRTAVTRTITTSSSNSVILVSSVLAVAMDTWDVSCIDVIPTPTHLESSVWKPNTHEIMSNEFQSRLDIITQQHQKTLLDIQQASDLAVQHHKQQLHVLESTLATEIAAKVQLQQELASLTTTHEQHRVAFASNATENNRKFNALKEQLSTLSNTAATSAQSSDAAHAAALSATRYESEASARRITELEEELAALRGAADAAAKTAAERTAAHEAALGEARKVGGREVIANNLEKQPGFVVPDYGKGGIGLSVPNVGRRRKVMNDVAEANQFVVLMRHGERRDSILGAPSEADPPLTERGKLAIADTAGRIRSEMFVGGGGKGVTVVTSPFLRAMETAEGLCRANISSNSDAEIDNSLCEVFGPLRIRGCSGPPNVSRPNACGGELPKWGEGIQQATDRFVGSFLRNADSRRSDNLILVSHGDAISAVLSHFYPKRVVYNTDFLSYIVLKRTISSQTDQKFVLHASSGVEWILDGEEADEPIYTTSDVCGDAIVPERTTDRCFDADVLAHVTQEIPSAEVQVDDVRYAQQLSDAQAATLLAAQERDAAHAALREATDASARRIEQLELHANSLQEQLDALKHQADEHQRDTDGNVSVERLENALKRSKDDVRRAKKIGREREASLYVVLDEAMNRMNIMALATSELLDIAGEFVRDTSALCDFYKDENSVLLDDFDSLADRLGGVLEELYAAKNERRSSRESSPAAAGTDTEALVNELATLNEEVQNRSEELNEALSELEAMREELAGTIDKLDESIALNAQLRQQVEAAVARAAAAEAALVDLEASVERAIRERESIQTDFVELAQYADALDHTQRSLALHQQHERDAAKEARQRLEFEDALSSSQSAEANDSADSTEEEDSDRTKAPGGVNSTKHRQVDDAVVVESNATQSAPFSPPPPVYCVSEAEYIAVVRFIHELQQDFSDDTQLLVDDAFDLRRQLDRLRRENEQLKDSLSDLERHQSDLWAKVRSTADEKFTLERERESDRHRLTDKIQTLEDALETQRQLCGGQLDAMTALHKAQLLEAQQSHDDRCASLSSQLEALDGEKQSTVRSLTSHRDTLVRDLQELQQEVTETKRALTSSIDENGLLTSQIMQLSQKLQALTNVASSTEKENTQRHKDLTEELDSARSKTHRLTAVIVHTHELLDKLLDERDRLSDELVLLTLGRLFVKGMSMATSSHSTSETTCWDGVTLTMEQEVTMLTTVDLEMSR</sequence>
<evidence type="ECO:0000313" key="4">
    <source>
        <dbReference type="EMBL" id="CUE73322.1"/>
    </source>
</evidence>
<feature type="coiled-coil region" evidence="1">
    <location>
        <begin position="557"/>
        <end position="584"/>
    </location>
</feature>
<feature type="region of interest" description="Disordered" evidence="2">
    <location>
        <begin position="320"/>
        <end position="342"/>
    </location>
</feature>
<reference evidence="5" key="1">
    <citation type="submission" date="2015-09" db="EMBL/GenBank/DDBJ databases">
        <authorList>
            <consortium name="Pathogen Informatics"/>
        </authorList>
    </citation>
    <scope>NUCLEOTIDE SEQUENCE [LARGE SCALE GENOMIC DNA]</scope>
    <source>
        <strain evidence="5">Lake Konstanz</strain>
    </source>
</reference>
<evidence type="ECO:0000256" key="2">
    <source>
        <dbReference type="SAM" id="MobiDB-lite"/>
    </source>
</evidence>
<accession>A0A0S4IN14</accession>